<dbReference type="EnsemblMetazoa" id="SCAU001800-RA">
    <property type="protein sequence ID" value="SCAU001800-PA"/>
    <property type="gene ID" value="SCAU001800"/>
</dbReference>
<evidence type="ECO:0000256" key="1">
    <source>
        <dbReference type="SAM" id="MobiDB-lite"/>
    </source>
</evidence>
<proteinExistence type="predicted"/>
<reference evidence="2" key="1">
    <citation type="submission" date="2020-05" db="UniProtKB">
        <authorList>
            <consortium name="EnsemblMetazoa"/>
        </authorList>
    </citation>
    <scope>IDENTIFICATION</scope>
    <source>
        <strain evidence="2">USDA</strain>
    </source>
</reference>
<dbReference type="Proteomes" id="UP000095300">
    <property type="component" value="Unassembled WGS sequence"/>
</dbReference>
<dbReference type="AlphaFoldDB" id="A0A1I8NT74"/>
<organism evidence="2 3">
    <name type="scientific">Stomoxys calcitrans</name>
    <name type="common">Stable fly</name>
    <name type="synonym">Conops calcitrans</name>
    <dbReference type="NCBI Taxonomy" id="35570"/>
    <lineage>
        <taxon>Eukaryota</taxon>
        <taxon>Metazoa</taxon>
        <taxon>Ecdysozoa</taxon>
        <taxon>Arthropoda</taxon>
        <taxon>Hexapoda</taxon>
        <taxon>Insecta</taxon>
        <taxon>Pterygota</taxon>
        <taxon>Neoptera</taxon>
        <taxon>Endopterygota</taxon>
        <taxon>Diptera</taxon>
        <taxon>Brachycera</taxon>
        <taxon>Muscomorpha</taxon>
        <taxon>Muscoidea</taxon>
        <taxon>Muscidae</taxon>
        <taxon>Stomoxys</taxon>
    </lineage>
</organism>
<feature type="region of interest" description="Disordered" evidence="1">
    <location>
        <begin position="1"/>
        <end position="56"/>
    </location>
</feature>
<accession>A0A1I8NT74</accession>
<evidence type="ECO:0000313" key="3">
    <source>
        <dbReference type="Proteomes" id="UP000095300"/>
    </source>
</evidence>
<dbReference type="OrthoDB" id="7882921at2759"/>
<gene>
    <name evidence="2" type="primary">106092215</name>
</gene>
<name>A0A1I8NT74_STOCA</name>
<dbReference type="STRING" id="35570.A0A1I8NT74"/>
<sequence length="110" mass="12007">MAIPFYEPVEEQSLHQQPMQAMPSVEVDQVDGHIMTNPPNIQHIETPPSSPLPAPTEGNVMAWKLLAMAMCKALKDHYQQNMGSSATSSSSSFTAAIEILPNGQVKSSWN</sequence>
<dbReference type="VEuPathDB" id="VectorBase:SCAU001800"/>
<evidence type="ECO:0000313" key="2">
    <source>
        <dbReference type="EnsemblMetazoa" id="SCAU001800-PA"/>
    </source>
</evidence>
<protein>
    <submittedName>
        <fullName evidence="2">Uncharacterized protein</fullName>
    </submittedName>
</protein>
<keyword evidence="3" id="KW-1185">Reference proteome</keyword>
<dbReference type="KEGG" id="scac:106092215"/>